<organism evidence="5 6">
    <name type="scientific">Halobaculum litoreum</name>
    <dbReference type="NCBI Taxonomy" id="3031998"/>
    <lineage>
        <taxon>Archaea</taxon>
        <taxon>Methanobacteriati</taxon>
        <taxon>Methanobacteriota</taxon>
        <taxon>Stenosarchaea group</taxon>
        <taxon>Halobacteria</taxon>
        <taxon>Halobacteriales</taxon>
        <taxon>Haloferacaceae</taxon>
        <taxon>Halobaculum</taxon>
    </lineage>
</organism>
<evidence type="ECO:0000256" key="3">
    <source>
        <dbReference type="ARBA" id="ARBA00023014"/>
    </source>
</evidence>
<keyword evidence="3" id="KW-0411">Iron-sulfur</keyword>
<reference evidence="5 6" key="1">
    <citation type="journal article" date="2019" name="Int. J. Syst. Evol. Microbiol.">
        <title>The Global Catalogue of Microorganisms (GCM) 10K type strain sequencing project: providing services to taxonomists for standard genome sequencing and annotation.</title>
        <authorList>
            <consortium name="The Broad Institute Genomics Platform"/>
            <consortium name="The Broad Institute Genome Sequencing Center for Infectious Disease"/>
            <person name="Wu L."/>
            <person name="Ma J."/>
        </authorList>
    </citation>
    <scope>NUCLEOTIDE SEQUENCE [LARGE SCALE GENOMIC DNA]</scope>
    <source>
        <strain evidence="5 6">DT92</strain>
    </source>
</reference>
<keyword evidence="6" id="KW-1185">Reference proteome</keyword>
<accession>A0ABD5XP10</accession>
<name>A0ABD5XP10_9EURY</name>
<dbReference type="Gene3D" id="1.20.1440.230">
    <property type="entry name" value="NADH-ubiquinone oxidoreductase 51kDa subunit, iron-sulphur binding domain"/>
    <property type="match status" value="1"/>
</dbReference>
<comment type="caution">
    <text evidence="5">The sequence shown here is derived from an EMBL/GenBank/DDBJ whole genome shotgun (WGS) entry which is preliminary data.</text>
</comment>
<dbReference type="PANTHER" id="PTHR43578:SF3">
    <property type="entry name" value="NADH-QUINONE OXIDOREDUCTASE SUBUNIT F"/>
    <property type="match status" value="1"/>
</dbReference>
<dbReference type="GO" id="GO:0051536">
    <property type="term" value="F:iron-sulfur cluster binding"/>
    <property type="evidence" value="ECO:0007669"/>
    <property type="project" value="UniProtKB-KW"/>
</dbReference>
<evidence type="ECO:0000313" key="5">
    <source>
        <dbReference type="EMBL" id="MFC7136908.1"/>
    </source>
</evidence>
<dbReference type="Pfam" id="PF10589">
    <property type="entry name" value="NADH_4Fe-4S"/>
    <property type="match status" value="1"/>
</dbReference>
<dbReference type="EMBL" id="JBHSZG010000001">
    <property type="protein sequence ID" value="MFC7136908.1"/>
    <property type="molecule type" value="Genomic_DNA"/>
</dbReference>
<sequence length="172" mass="17918">MTVVGPDRRTVELATDASLSRALGDGDRAAFACVGGQFGGLTRDLDTPVSAPALTGAGLGTNGSVEAYEDGPGGACPVVVAGRRVRVAREENCGRCVPCRTGSVRAHELLRRVYAGEFPDDRLRELARTMARTSLCGFGVDAARPLATALDDFEADLRAHADGRCPAGVCEL</sequence>
<dbReference type="SUPFAM" id="SSF140490">
    <property type="entry name" value="Nqo1C-terminal domain-like"/>
    <property type="match status" value="1"/>
</dbReference>
<dbReference type="InterPro" id="IPR019575">
    <property type="entry name" value="Nuop51_4Fe4S-bd"/>
</dbReference>
<proteinExistence type="predicted"/>
<dbReference type="InterPro" id="IPR037207">
    <property type="entry name" value="Nuop51_4Fe4S-bd_sf"/>
</dbReference>
<dbReference type="Proteomes" id="UP001596368">
    <property type="component" value="Unassembled WGS sequence"/>
</dbReference>
<feature type="domain" description="NADH-ubiquinone oxidoreductase 51kDa subunit iron-sulphur binding" evidence="4">
    <location>
        <begin position="78"/>
        <end position="123"/>
    </location>
</feature>
<gene>
    <name evidence="5" type="ORF">ACFQRB_11345</name>
</gene>
<dbReference type="AlphaFoldDB" id="A0ABD5XP10"/>
<dbReference type="SMART" id="SM00928">
    <property type="entry name" value="NADH_4Fe-4S"/>
    <property type="match status" value="1"/>
</dbReference>
<dbReference type="GO" id="GO:0046872">
    <property type="term" value="F:metal ion binding"/>
    <property type="evidence" value="ECO:0007669"/>
    <property type="project" value="UniProtKB-KW"/>
</dbReference>
<evidence type="ECO:0000256" key="1">
    <source>
        <dbReference type="ARBA" id="ARBA00022723"/>
    </source>
</evidence>
<evidence type="ECO:0000256" key="2">
    <source>
        <dbReference type="ARBA" id="ARBA00023004"/>
    </source>
</evidence>
<dbReference type="PANTHER" id="PTHR43578">
    <property type="entry name" value="NADH-QUINONE OXIDOREDUCTASE SUBUNIT F"/>
    <property type="match status" value="1"/>
</dbReference>
<evidence type="ECO:0000313" key="6">
    <source>
        <dbReference type="Proteomes" id="UP001596368"/>
    </source>
</evidence>
<keyword evidence="1" id="KW-0479">Metal-binding</keyword>
<protein>
    <submittedName>
        <fullName evidence="5">NADH-ubiquinone oxidoreductase-F iron-sulfur binding region domain-containing protein</fullName>
    </submittedName>
</protein>
<evidence type="ECO:0000259" key="4">
    <source>
        <dbReference type="SMART" id="SM00928"/>
    </source>
</evidence>
<keyword evidence="2" id="KW-0408">Iron</keyword>